<dbReference type="PANTHER" id="PTHR39321">
    <property type="entry name" value="NICOTINATE-NUCLEOTIDE ADENYLYLTRANSFERASE-RELATED"/>
    <property type="match status" value="1"/>
</dbReference>
<keyword evidence="2" id="KW-0662">Pyridine nucleotide biosynthesis</keyword>
<evidence type="ECO:0000256" key="2">
    <source>
        <dbReference type="ARBA" id="ARBA00022642"/>
    </source>
</evidence>
<feature type="domain" description="Cytidyltransferase-like" evidence="8">
    <location>
        <begin position="12"/>
        <end position="177"/>
    </location>
</feature>
<dbReference type="Gene3D" id="3.40.50.620">
    <property type="entry name" value="HUPs"/>
    <property type="match status" value="1"/>
</dbReference>
<keyword evidence="5" id="KW-0547">Nucleotide-binding</keyword>
<dbReference type="InterPro" id="IPR005248">
    <property type="entry name" value="NadD/NMNAT"/>
</dbReference>
<organism evidence="9">
    <name type="scientific">marine metagenome</name>
    <dbReference type="NCBI Taxonomy" id="408172"/>
    <lineage>
        <taxon>unclassified sequences</taxon>
        <taxon>metagenomes</taxon>
        <taxon>ecological metagenomes</taxon>
    </lineage>
</organism>
<dbReference type="NCBIfam" id="TIGR00482">
    <property type="entry name" value="nicotinate (nicotinamide) nucleotide adenylyltransferase"/>
    <property type="match status" value="1"/>
</dbReference>
<accession>A0A381WN19</accession>
<dbReference type="HAMAP" id="MF_00244">
    <property type="entry name" value="NaMN_adenylyltr"/>
    <property type="match status" value="1"/>
</dbReference>
<dbReference type="PANTHER" id="PTHR39321:SF3">
    <property type="entry name" value="PHOSPHOPANTETHEINE ADENYLYLTRANSFERASE"/>
    <property type="match status" value="1"/>
</dbReference>
<dbReference type="CDD" id="cd02165">
    <property type="entry name" value="NMNAT"/>
    <property type="match status" value="1"/>
</dbReference>
<evidence type="ECO:0000256" key="6">
    <source>
        <dbReference type="ARBA" id="ARBA00022840"/>
    </source>
</evidence>
<keyword evidence="3" id="KW-0808">Transferase</keyword>
<dbReference type="SUPFAM" id="SSF52374">
    <property type="entry name" value="Nucleotidylyl transferase"/>
    <property type="match status" value="1"/>
</dbReference>
<evidence type="ECO:0000256" key="4">
    <source>
        <dbReference type="ARBA" id="ARBA00022695"/>
    </source>
</evidence>
<dbReference type="InterPro" id="IPR004821">
    <property type="entry name" value="Cyt_trans-like"/>
</dbReference>
<dbReference type="UniPathway" id="UPA00253"/>
<proteinExistence type="inferred from homology"/>
<keyword evidence="4" id="KW-0548">Nucleotidyltransferase</keyword>
<evidence type="ECO:0000256" key="3">
    <source>
        <dbReference type="ARBA" id="ARBA00022679"/>
    </source>
</evidence>
<dbReference type="AlphaFoldDB" id="A0A381WN19"/>
<dbReference type="NCBIfam" id="TIGR00125">
    <property type="entry name" value="cyt_tran_rel"/>
    <property type="match status" value="1"/>
</dbReference>
<comment type="pathway">
    <text evidence="1">Cofactor biosynthesis; NAD(+) biosynthesis.</text>
</comment>
<name>A0A381WN19_9ZZZZ</name>
<keyword evidence="7" id="KW-0520">NAD</keyword>
<dbReference type="GO" id="GO:0005524">
    <property type="term" value="F:ATP binding"/>
    <property type="evidence" value="ECO:0007669"/>
    <property type="project" value="UniProtKB-KW"/>
</dbReference>
<protein>
    <recommendedName>
        <fullName evidence="8">Cytidyltransferase-like domain-containing protein</fullName>
    </recommendedName>
</protein>
<dbReference type="GO" id="GO:0009435">
    <property type="term" value="P:NAD+ biosynthetic process"/>
    <property type="evidence" value="ECO:0007669"/>
    <property type="project" value="UniProtKB-UniPathway"/>
</dbReference>
<dbReference type="EMBL" id="UINC01012325">
    <property type="protein sequence ID" value="SVA53890.1"/>
    <property type="molecule type" value="Genomic_DNA"/>
</dbReference>
<dbReference type="NCBIfam" id="NF000840">
    <property type="entry name" value="PRK00071.1-3"/>
    <property type="match status" value="1"/>
</dbReference>
<evidence type="ECO:0000256" key="1">
    <source>
        <dbReference type="ARBA" id="ARBA00004790"/>
    </source>
</evidence>
<sequence length="205" mass="23089">MTPPTDIEKIGVFGGTFDPIHNGHLAIAEFVRLNLGLDRVIFVVASDQWLRQYPPEASATDRFNMVELAVRNRAYFSASDVDIVRQGHTYTIDTLRDLRAQLGHSVVLKLIIGADAANSFDQWKCAEEIQSFATVVVVGRPPMQIKTPLLGSDLNIDIKVEYLEGPMVDVSATMIRNFNKSEKQIEEFTTQAVTDYIKSKRLYRK</sequence>
<evidence type="ECO:0000256" key="7">
    <source>
        <dbReference type="ARBA" id="ARBA00023027"/>
    </source>
</evidence>
<dbReference type="GO" id="GO:0070566">
    <property type="term" value="F:adenylyltransferase activity"/>
    <property type="evidence" value="ECO:0007669"/>
    <property type="project" value="UniProtKB-ARBA"/>
</dbReference>
<dbReference type="InterPro" id="IPR014729">
    <property type="entry name" value="Rossmann-like_a/b/a_fold"/>
</dbReference>
<dbReference type="Pfam" id="PF01467">
    <property type="entry name" value="CTP_transf_like"/>
    <property type="match status" value="1"/>
</dbReference>
<evidence type="ECO:0000256" key="5">
    <source>
        <dbReference type="ARBA" id="ARBA00022741"/>
    </source>
</evidence>
<gene>
    <name evidence="9" type="ORF">METZ01_LOCUS106744</name>
</gene>
<reference evidence="9" key="1">
    <citation type="submission" date="2018-05" db="EMBL/GenBank/DDBJ databases">
        <authorList>
            <person name="Lanie J.A."/>
            <person name="Ng W.-L."/>
            <person name="Kazmierczak K.M."/>
            <person name="Andrzejewski T.M."/>
            <person name="Davidsen T.M."/>
            <person name="Wayne K.J."/>
            <person name="Tettelin H."/>
            <person name="Glass J.I."/>
            <person name="Rusch D."/>
            <person name="Podicherti R."/>
            <person name="Tsui H.-C.T."/>
            <person name="Winkler M.E."/>
        </authorList>
    </citation>
    <scope>NUCLEOTIDE SEQUENCE</scope>
</reference>
<keyword evidence="6" id="KW-0067">ATP-binding</keyword>
<evidence type="ECO:0000259" key="8">
    <source>
        <dbReference type="Pfam" id="PF01467"/>
    </source>
</evidence>
<evidence type="ECO:0000313" key="9">
    <source>
        <dbReference type="EMBL" id="SVA53890.1"/>
    </source>
</evidence>